<dbReference type="Proteomes" id="UP000216411">
    <property type="component" value="Unassembled WGS sequence"/>
</dbReference>
<dbReference type="RefSeq" id="WP_094379817.1">
    <property type="nucleotide sequence ID" value="NZ_NOKA02000001.1"/>
</dbReference>
<dbReference type="Pfam" id="PF07729">
    <property type="entry name" value="FCD"/>
    <property type="match status" value="1"/>
</dbReference>
<dbReference type="PRINTS" id="PR00035">
    <property type="entry name" value="HTHGNTR"/>
</dbReference>
<dbReference type="GO" id="GO:0003677">
    <property type="term" value="F:DNA binding"/>
    <property type="evidence" value="ECO:0007669"/>
    <property type="project" value="UniProtKB-KW"/>
</dbReference>
<dbReference type="PROSITE" id="PS50949">
    <property type="entry name" value="HTH_GNTR"/>
    <property type="match status" value="1"/>
</dbReference>
<reference evidence="6" key="3">
    <citation type="submission" date="2018-07" db="EMBL/GenBank/DDBJ databases">
        <authorList>
            <person name="Quirk P.G."/>
            <person name="Krulwich T.A."/>
        </authorList>
    </citation>
    <scope>NUCLEOTIDE SEQUENCE</scope>
    <source>
        <strain evidence="6">CCRI-19302</strain>
    </source>
</reference>
<dbReference type="AlphaFoldDB" id="A0A255I516"/>
<keyword evidence="3" id="KW-0804">Transcription</keyword>
<dbReference type="Gene3D" id="1.10.10.10">
    <property type="entry name" value="Winged helix-like DNA-binding domain superfamily/Winged helix DNA-binding domain"/>
    <property type="match status" value="1"/>
</dbReference>
<keyword evidence="7" id="KW-1185">Reference proteome</keyword>
<keyword evidence="2" id="KW-0238">DNA-binding</keyword>
<dbReference type="CDD" id="cd07377">
    <property type="entry name" value="WHTH_GntR"/>
    <property type="match status" value="1"/>
</dbReference>
<dbReference type="InterPro" id="IPR036388">
    <property type="entry name" value="WH-like_DNA-bd_sf"/>
</dbReference>
<dbReference type="Gene3D" id="1.20.120.530">
    <property type="entry name" value="GntR ligand-binding domain-like"/>
    <property type="match status" value="1"/>
</dbReference>
<reference evidence="6 7" key="1">
    <citation type="journal article" date="2017" name="Genome Announc.">
        <title>Draft Genome Sequence of a Sporulating and Motile Strain of Lachnotalea glycerini Isolated from Water in Quebec City, Canada.</title>
        <authorList>
            <person name="Maheux A.F."/>
            <person name="Boudreau D.K."/>
            <person name="Berube E."/>
            <person name="Boissinot M."/>
            <person name="Raymond F."/>
            <person name="Brodeur S."/>
            <person name="Corbeil J."/>
            <person name="Isabel S."/>
            <person name="Omar R.F."/>
            <person name="Bergeron M.G."/>
        </authorList>
    </citation>
    <scope>NUCLEOTIDE SEQUENCE [LARGE SCALE GENOMIC DNA]</scope>
    <source>
        <strain evidence="6 7">CCRI-19302</strain>
    </source>
</reference>
<dbReference type="PANTHER" id="PTHR43537:SF43">
    <property type="entry name" value="GNTR-FAMILY TRANSCRIPTIONAL REGULATOR"/>
    <property type="match status" value="1"/>
</dbReference>
<dbReference type="InterPro" id="IPR036390">
    <property type="entry name" value="WH_DNA-bd_sf"/>
</dbReference>
<evidence type="ECO:0000313" key="7">
    <source>
        <dbReference type="Proteomes" id="UP000216411"/>
    </source>
</evidence>
<organism evidence="6 7">
    <name type="scientific">Lachnotalea glycerini</name>
    <dbReference type="NCBI Taxonomy" id="1763509"/>
    <lineage>
        <taxon>Bacteria</taxon>
        <taxon>Bacillati</taxon>
        <taxon>Bacillota</taxon>
        <taxon>Clostridia</taxon>
        <taxon>Lachnospirales</taxon>
        <taxon>Lachnospiraceae</taxon>
        <taxon>Lachnotalea</taxon>
    </lineage>
</organism>
<evidence type="ECO:0000256" key="1">
    <source>
        <dbReference type="ARBA" id="ARBA00023015"/>
    </source>
</evidence>
<protein>
    <submittedName>
        <fullName evidence="6">FadR family transcriptional regulator</fullName>
    </submittedName>
    <submittedName>
        <fullName evidence="5">GntR family transcriptional regulator</fullName>
    </submittedName>
</protein>
<evidence type="ECO:0000313" key="5">
    <source>
        <dbReference type="EMBL" id="PXV95692.1"/>
    </source>
</evidence>
<dbReference type="GO" id="GO:0003700">
    <property type="term" value="F:DNA-binding transcription factor activity"/>
    <property type="evidence" value="ECO:0007669"/>
    <property type="project" value="InterPro"/>
</dbReference>
<dbReference type="EMBL" id="QICS01000001">
    <property type="protein sequence ID" value="PXV95692.1"/>
    <property type="molecule type" value="Genomic_DNA"/>
</dbReference>
<dbReference type="SMART" id="SM00345">
    <property type="entry name" value="HTH_GNTR"/>
    <property type="match status" value="1"/>
</dbReference>
<dbReference type="InterPro" id="IPR011711">
    <property type="entry name" value="GntR_C"/>
</dbReference>
<sequence length="231" mass="26858">MFSPIKNIKVYEQVIEQIKEMIDKGTLKKGDKLPSERDLVEQLQVSRASIREALRALEVIGLIECRQGEGNFIKSSFQDNLFEPLSIMFMLEGINSEEILELRKILEVGASGLAAKRITKEQLMELKEIIKRFEDCEDEEVNVTIDKEFHYKIAEYSGNALIFNILRTVSILVDDFIKDARKLIIVQKENREVLFSQHKEIYVAIELHNSVAARRAMREHLDYTNKYSKMF</sequence>
<feature type="domain" description="HTH gntR-type" evidence="4">
    <location>
        <begin position="8"/>
        <end position="76"/>
    </location>
</feature>
<name>A0A255I516_9FIRM</name>
<proteinExistence type="predicted"/>
<dbReference type="SUPFAM" id="SSF48008">
    <property type="entry name" value="GntR ligand-binding domain-like"/>
    <property type="match status" value="1"/>
</dbReference>
<dbReference type="EMBL" id="NOKA02000001">
    <property type="protein sequence ID" value="RDY33260.1"/>
    <property type="molecule type" value="Genomic_DNA"/>
</dbReference>
<evidence type="ECO:0000259" key="4">
    <source>
        <dbReference type="PROSITE" id="PS50949"/>
    </source>
</evidence>
<dbReference type="PANTHER" id="PTHR43537">
    <property type="entry name" value="TRANSCRIPTIONAL REGULATOR, GNTR FAMILY"/>
    <property type="match status" value="1"/>
</dbReference>
<evidence type="ECO:0000256" key="3">
    <source>
        <dbReference type="ARBA" id="ARBA00023163"/>
    </source>
</evidence>
<evidence type="ECO:0000256" key="2">
    <source>
        <dbReference type="ARBA" id="ARBA00023125"/>
    </source>
</evidence>
<dbReference type="Pfam" id="PF00392">
    <property type="entry name" value="GntR"/>
    <property type="match status" value="1"/>
</dbReference>
<dbReference type="Proteomes" id="UP000247523">
    <property type="component" value="Unassembled WGS sequence"/>
</dbReference>
<dbReference type="InterPro" id="IPR008920">
    <property type="entry name" value="TF_FadR/GntR_C"/>
</dbReference>
<keyword evidence="1" id="KW-0805">Transcription regulation</keyword>
<gene>
    <name evidence="5" type="ORF">C8E03_101322</name>
    <name evidence="6" type="ORF">CG710_001690</name>
</gene>
<dbReference type="OrthoDB" id="9799482at2"/>
<dbReference type="InterPro" id="IPR000524">
    <property type="entry name" value="Tscrpt_reg_HTH_GntR"/>
</dbReference>
<dbReference type="SUPFAM" id="SSF46785">
    <property type="entry name" value="Winged helix' DNA-binding domain"/>
    <property type="match status" value="1"/>
</dbReference>
<accession>A0A255I516</accession>
<comment type="caution">
    <text evidence="6">The sequence shown here is derived from an EMBL/GenBank/DDBJ whole genome shotgun (WGS) entry which is preliminary data.</text>
</comment>
<evidence type="ECO:0000313" key="8">
    <source>
        <dbReference type="Proteomes" id="UP000247523"/>
    </source>
</evidence>
<evidence type="ECO:0000313" key="6">
    <source>
        <dbReference type="EMBL" id="RDY33260.1"/>
    </source>
</evidence>
<reference evidence="5 8" key="2">
    <citation type="submission" date="2018-05" db="EMBL/GenBank/DDBJ databases">
        <title>Genomic Encyclopedia of Type Strains, Phase IV (KMG-IV): sequencing the most valuable type-strain genomes for metagenomic binning, comparative biology and taxonomic classification.</title>
        <authorList>
            <person name="Goeker M."/>
        </authorList>
    </citation>
    <scope>NUCLEOTIDE SEQUENCE [LARGE SCALE GENOMIC DNA]</scope>
    <source>
        <strain evidence="5 8">DSM 28816</strain>
    </source>
</reference>
<dbReference type="SMART" id="SM00895">
    <property type="entry name" value="FCD"/>
    <property type="match status" value="1"/>
</dbReference>